<dbReference type="PANTHER" id="PTHR30473">
    <property type="entry name" value="PROTEIN PHOH"/>
    <property type="match status" value="1"/>
</dbReference>
<organism evidence="9 10">
    <name type="scientific">Anaeromyxobacter dehalogenans (strain ATCC BAA-258 / DSM 21875 / 2CP-1)</name>
    <dbReference type="NCBI Taxonomy" id="455488"/>
    <lineage>
        <taxon>Bacteria</taxon>
        <taxon>Pseudomonadati</taxon>
        <taxon>Myxococcota</taxon>
        <taxon>Myxococcia</taxon>
        <taxon>Myxococcales</taxon>
        <taxon>Cystobacterineae</taxon>
        <taxon>Anaeromyxobacteraceae</taxon>
        <taxon>Anaeromyxobacter</taxon>
    </lineage>
</organism>
<evidence type="ECO:0000256" key="3">
    <source>
        <dbReference type="ARBA" id="ARBA00022490"/>
    </source>
</evidence>
<proteinExistence type="inferred from homology"/>
<keyword evidence="3" id="KW-0963">Cytoplasm</keyword>
<keyword evidence="5" id="KW-0067">ATP-binding</keyword>
<dbReference type="InterPro" id="IPR027417">
    <property type="entry name" value="P-loop_NTPase"/>
</dbReference>
<feature type="compositionally biased region" description="Basic and acidic residues" evidence="7">
    <location>
        <begin position="325"/>
        <end position="338"/>
    </location>
</feature>
<dbReference type="PANTHER" id="PTHR30473:SF1">
    <property type="entry name" value="PHOH-LIKE PROTEIN"/>
    <property type="match status" value="1"/>
</dbReference>
<dbReference type="InterPro" id="IPR051451">
    <property type="entry name" value="PhoH2-like"/>
</dbReference>
<feature type="compositionally biased region" description="Gly residues" evidence="7">
    <location>
        <begin position="339"/>
        <end position="359"/>
    </location>
</feature>
<keyword evidence="10" id="KW-1185">Reference proteome</keyword>
<evidence type="ECO:0000256" key="1">
    <source>
        <dbReference type="ARBA" id="ARBA00004496"/>
    </source>
</evidence>
<evidence type="ECO:0000256" key="4">
    <source>
        <dbReference type="ARBA" id="ARBA00022741"/>
    </source>
</evidence>
<name>B8JEU6_ANAD2</name>
<keyword evidence="4" id="KW-0547">Nucleotide-binding</keyword>
<evidence type="ECO:0000313" key="9">
    <source>
        <dbReference type="EMBL" id="ACL66242.1"/>
    </source>
</evidence>
<dbReference type="GO" id="GO:0005524">
    <property type="term" value="F:ATP binding"/>
    <property type="evidence" value="ECO:0007669"/>
    <property type="project" value="UniProtKB-KW"/>
</dbReference>
<dbReference type="GO" id="GO:0005829">
    <property type="term" value="C:cytosol"/>
    <property type="evidence" value="ECO:0007669"/>
    <property type="project" value="TreeGrafter"/>
</dbReference>
<feature type="region of interest" description="Disordered" evidence="7">
    <location>
        <begin position="325"/>
        <end position="359"/>
    </location>
</feature>
<evidence type="ECO:0000313" key="10">
    <source>
        <dbReference type="Proteomes" id="UP000007089"/>
    </source>
</evidence>
<dbReference type="Pfam" id="PF02562">
    <property type="entry name" value="PhoH"/>
    <property type="match status" value="1"/>
</dbReference>
<evidence type="ECO:0000256" key="5">
    <source>
        <dbReference type="ARBA" id="ARBA00022840"/>
    </source>
</evidence>
<dbReference type="Gene3D" id="3.40.50.300">
    <property type="entry name" value="P-loop containing nucleotide triphosphate hydrolases"/>
    <property type="match status" value="1"/>
</dbReference>
<feature type="domain" description="PhoH-like protein" evidence="8">
    <location>
        <begin position="116"/>
        <end position="319"/>
    </location>
</feature>
<dbReference type="RefSeq" id="WP_012633987.1">
    <property type="nucleotide sequence ID" value="NC_011891.1"/>
</dbReference>
<reference evidence="9" key="1">
    <citation type="submission" date="2009-01" db="EMBL/GenBank/DDBJ databases">
        <title>Complete sequence of Anaeromyxobacter dehalogenans 2CP-1.</title>
        <authorList>
            <consortium name="US DOE Joint Genome Institute"/>
            <person name="Lucas S."/>
            <person name="Copeland A."/>
            <person name="Lapidus A."/>
            <person name="Glavina del Rio T."/>
            <person name="Dalin E."/>
            <person name="Tice H."/>
            <person name="Bruce D."/>
            <person name="Goodwin L."/>
            <person name="Pitluck S."/>
            <person name="Saunders E."/>
            <person name="Brettin T."/>
            <person name="Detter J.C."/>
            <person name="Han C."/>
            <person name="Larimer F."/>
            <person name="Land M."/>
            <person name="Hauser L."/>
            <person name="Kyrpides N."/>
            <person name="Ovchinnikova G."/>
            <person name="Beliaev A.S."/>
            <person name="Richardson P."/>
        </authorList>
    </citation>
    <scope>NUCLEOTIDE SEQUENCE</scope>
    <source>
        <strain evidence="9">2CP-1</strain>
    </source>
</reference>
<dbReference type="HOGENOM" id="CLU_051654_0_0_7"/>
<dbReference type="EMBL" id="CP001359">
    <property type="protein sequence ID" value="ACL66242.1"/>
    <property type="molecule type" value="Genomic_DNA"/>
</dbReference>
<evidence type="ECO:0000256" key="2">
    <source>
        <dbReference type="ARBA" id="ARBA00010393"/>
    </source>
</evidence>
<comment type="subcellular location">
    <subcellularLocation>
        <location evidence="1">Cytoplasm</location>
    </subcellularLocation>
</comment>
<accession>B8JEU6</accession>
<protein>
    <recommendedName>
        <fullName evidence="6">PhoH-like protein</fullName>
    </recommendedName>
</protein>
<dbReference type="Proteomes" id="UP000007089">
    <property type="component" value="Chromosome"/>
</dbReference>
<evidence type="ECO:0000259" key="8">
    <source>
        <dbReference type="Pfam" id="PF02562"/>
    </source>
</evidence>
<gene>
    <name evidence="9" type="ordered locus">A2cp1_2905</name>
</gene>
<comment type="similarity">
    <text evidence="2">Belongs to the PhoH family.</text>
</comment>
<dbReference type="KEGG" id="acp:A2cp1_2905"/>
<evidence type="ECO:0000256" key="6">
    <source>
        <dbReference type="ARBA" id="ARBA00039970"/>
    </source>
</evidence>
<dbReference type="FunFam" id="3.40.50.300:FF:000013">
    <property type="entry name" value="PhoH family ATPase"/>
    <property type="match status" value="1"/>
</dbReference>
<sequence length="359" mass="39006">MGQSAAEPLKTARLEFPDNDKVRALCGAHNEHLKLVERRLGVQLGLRGGQVVIAAPEEARVHLAESLVKELYELVEAGYPLYLEDVDQATKLAVQGVPLKEIFGDTVFVSSRHRIITPKGLAQKRYIQAIRDDDIVFGVGPAGTGKTYLAMAMAVAYLVERRVKRIVLTRPAVEAGERLGFLPGDIAEKVNPYLRPLHDALFDMVDYEKATAFIERGTVEVAPLAFMRGRTLNDAFIILDEAQNTTAEQMKMFLTRLGYGSKAVITGDVTQVDLPSGRGSGLVEVQKVLRGVEGVSFCMFSEVDVVRHPLVQEVVRAYDAFEAERRARTESARTEKGRPGGGTDAGGTDAGGGEPGAEG</sequence>
<dbReference type="AlphaFoldDB" id="B8JEU6"/>
<evidence type="ECO:0000256" key="7">
    <source>
        <dbReference type="SAM" id="MobiDB-lite"/>
    </source>
</evidence>
<dbReference type="SUPFAM" id="SSF52540">
    <property type="entry name" value="P-loop containing nucleoside triphosphate hydrolases"/>
    <property type="match status" value="1"/>
</dbReference>
<dbReference type="InterPro" id="IPR003714">
    <property type="entry name" value="PhoH"/>
</dbReference>